<dbReference type="RefSeq" id="WP_285576727.1">
    <property type="nucleotide sequence ID" value="NZ_BSTK01000008.1"/>
</dbReference>
<evidence type="ECO:0000259" key="2">
    <source>
        <dbReference type="Pfam" id="PF20014"/>
    </source>
</evidence>
<dbReference type="Proteomes" id="UP001165074">
    <property type="component" value="Unassembled WGS sequence"/>
</dbReference>
<evidence type="ECO:0000313" key="3">
    <source>
        <dbReference type="EMBL" id="GLY87587.1"/>
    </source>
</evidence>
<organism evidence="3 4">
    <name type="scientific">Actinoallomurus iriomotensis</name>
    <dbReference type="NCBI Taxonomy" id="478107"/>
    <lineage>
        <taxon>Bacteria</taxon>
        <taxon>Bacillati</taxon>
        <taxon>Actinomycetota</taxon>
        <taxon>Actinomycetes</taxon>
        <taxon>Streptosporangiales</taxon>
        <taxon>Thermomonosporaceae</taxon>
        <taxon>Actinoallomurus</taxon>
    </lineage>
</organism>
<feature type="domain" description="GTPase-associated protein 1 middle" evidence="2">
    <location>
        <begin position="141"/>
        <end position="227"/>
    </location>
</feature>
<name>A0A9W6S896_9ACTN</name>
<comment type="caution">
    <text evidence="3">The sequence shown here is derived from an EMBL/GenBank/DDBJ whole genome shotgun (WGS) entry which is preliminary data.</text>
</comment>
<proteinExistence type="predicted"/>
<evidence type="ECO:0000259" key="1">
    <source>
        <dbReference type="Pfam" id="PF20013"/>
    </source>
</evidence>
<dbReference type="InterPro" id="IPR045402">
    <property type="entry name" value="GAP1-N2"/>
</dbReference>
<accession>A0A9W6S896</accession>
<reference evidence="3" key="1">
    <citation type="submission" date="2023-03" db="EMBL/GenBank/DDBJ databases">
        <title>Actinoallomurus iriomotensis NBRC 103684.</title>
        <authorList>
            <person name="Ichikawa N."/>
            <person name="Sato H."/>
            <person name="Tonouchi N."/>
        </authorList>
    </citation>
    <scope>NUCLEOTIDE SEQUENCE</scope>
    <source>
        <strain evidence="3">NBRC 103684</strain>
    </source>
</reference>
<gene>
    <name evidence="3" type="ORF">Airi02_055160</name>
</gene>
<feature type="domain" description="GTPase-associated protein 1 N-terminal" evidence="1">
    <location>
        <begin position="1"/>
        <end position="127"/>
    </location>
</feature>
<dbReference type="Pfam" id="PF20014">
    <property type="entry name" value="GAP1-M"/>
    <property type="match status" value="1"/>
</dbReference>
<dbReference type="EMBL" id="BSTK01000008">
    <property type="protein sequence ID" value="GLY87587.1"/>
    <property type="molecule type" value="Genomic_DNA"/>
</dbReference>
<keyword evidence="4" id="KW-1185">Reference proteome</keyword>
<dbReference type="InterPro" id="IPR045401">
    <property type="entry name" value="GAP1-M"/>
</dbReference>
<dbReference type="Pfam" id="PF20013">
    <property type="entry name" value="GAP1-N2"/>
    <property type="match status" value="1"/>
</dbReference>
<evidence type="ECO:0000313" key="4">
    <source>
        <dbReference type="Proteomes" id="UP001165074"/>
    </source>
</evidence>
<sequence length="746" mass="78419">MAWDLRYTSVESGPTGRSGFQFVATTPGTPPHVVGAVTPYMSYRPPPSAPSAPAPDELAAFPVAFAYGREGDHAVLVRCRYTGRDYSGRYGNFSGHAVVAAPQELEGLRPIELWESPVWDGPPGAAPDLVPGTAFDPDSLVAWLRREGAHDRLAALLDAVTAALAGGHGRVVLVADDAALVARWIALVSYSLPAALAAHLSFITYTADPESASQLVVGTVPEAWPRGGFRLSEPVPGDGERPGRFSRVIADCWRTGDLDGIDAVGELLTSAPGSDRLAPPGEGPAGRFRAEASVRVVEREPAAPAGGHAVLASADGAAALLALCRGETSVSAMEESAAAALVRCGGPPAWLWPALAPALPGLGFELAAALAHVAPEVAEHCVRLALADPSLRERLPALRLRDGLPAPFRAALAEAAGLDALADVVRLADQVGGRITGEDLTAAAAACARRGAGDIAAAVRATPRAWRAALVGGVLAGLEHAGAGTRRAMLTPDACAILGDRDWTRAPRTGGLVLSARADRHEATARLIELEPYGLPEIEELLDALWDAPPTPDDCERLVERLGPAMARFAALRGLTRRVFASAPLDAPETVRLAELIRDRLPELAGPARIVLAHREALRAGAEPEVARVLGRMDADDPLTGRVCASVAAALTERPARSRAEVLAATTDAVRRELTGHWLDAGPGRDDRVDLAEIEVRLHRARTPVPRLTAWGDGLGRFARRHVESALTDRDPALASAWRALRRRGA</sequence>
<protein>
    <submittedName>
        <fullName evidence="3">Uncharacterized protein</fullName>
    </submittedName>
</protein>
<dbReference type="AlphaFoldDB" id="A0A9W6S896"/>